<dbReference type="Proteomes" id="UP000582659">
    <property type="component" value="Unassembled WGS sequence"/>
</dbReference>
<sequence>MNEWMEGLDSTLSPFFPTKWGEEDQGAVVAGSEAGAVEECTDVSVLRPVRPRLVSSSAPPPSLHIAQTGRPTGCRGKSPPQFGQTQRNSTPVVFYPLNGETTGSVSVCSPSLLCPPPLPLLSRCNLILSWRSRPPSTLSRPRSPSGLPRSAAPRRFLHLLLFCY</sequence>
<dbReference type="WBParaSite" id="BXY_1592400.1">
    <property type="protein sequence ID" value="BXY_1592400.1"/>
    <property type="gene ID" value="BXY_1592400"/>
</dbReference>
<evidence type="ECO:0000313" key="5">
    <source>
        <dbReference type="Proteomes" id="UP000659654"/>
    </source>
</evidence>
<gene>
    <name evidence="2" type="ORF">BXYJ_LOCUS4178</name>
</gene>
<dbReference type="Proteomes" id="UP000659654">
    <property type="component" value="Unassembled WGS sequence"/>
</dbReference>
<dbReference type="EMBL" id="CAJFDI010000002">
    <property type="protein sequence ID" value="CAD5215735.1"/>
    <property type="molecule type" value="Genomic_DNA"/>
</dbReference>
<name>A0A1I7SSA7_BURXY</name>
<dbReference type="Proteomes" id="UP000095284">
    <property type="component" value="Unplaced"/>
</dbReference>
<evidence type="ECO:0000313" key="3">
    <source>
        <dbReference type="EMBL" id="CAG9097808.1"/>
    </source>
</evidence>
<dbReference type="EMBL" id="CAJFCV020000002">
    <property type="protein sequence ID" value="CAG9097808.1"/>
    <property type="molecule type" value="Genomic_DNA"/>
</dbReference>
<evidence type="ECO:0000256" key="1">
    <source>
        <dbReference type="SAM" id="MobiDB-lite"/>
    </source>
</evidence>
<evidence type="ECO:0000313" key="6">
    <source>
        <dbReference type="WBParaSite" id="BXY_1592400.1"/>
    </source>
</evidence>
<reference evidence="3" key="2">
    <citation type="submission" date="2020-08" db="EMBL/GenBank/DDBJ databases">
        <authorList>
            <person name="Kikuchi T."/>
        </authorList>
    </citation>
    <scope>NUCLEOTIDE SEQUENCE</scope>
    <source>
        <strain evidence="2">Ka4C1</strain>
    </source>
</reference>
<accession>A0A1I7SSA7</accession>
<evidence type="ECO:0000313" key="2">
    <source>
        <dbReference type="EMBL" id="CAD5215735.1"/>
    </source>
</evidence>
<protein>
    <submittedName>
        <fullName evidence="2">(pine wood nematode) hypothetical protein</fullName>
    </submittedName>
</protein>
<keyword evidence="5" id="KW-1185">Reference proteome</keyword>
<dbReference type="AlphaFoldDB" id="A0A1I7SSA7"/>
<feature type="region of interest" description="Disordered" evidence="1">
    <location>
        <begin position="52"/>
        <end position="88"/>
    </location>
</feature>
<reference evidence="6" key="1">
    <citation type="submission" date="2016-11" db="UniProtKB">
        <authorList>
            <consortium name="WormBaseParasite"/>
        </authorList>
    </citation>
    <scope>IDENTIFICATION</scope>
</reference>
<organism evidence="4 6">
    <name type="scientific">Bursaphelenchus xylophilus</name>
    <name type="common">Pinewood nematode worm</name>
    <name type="synonym">Aphelenchoides xylophilus</name>
    <dbReference type="NCBI Taxonomy" id="6326"/>
    <lineage>
        <taxon>Eukaryota</taxon>
        <taxon>Metazoa</taxon>
        <taxon>Ecdysozoa</taxon>
        <taxon>Nematoda</taxon>
        <taxon>Chromadorea</taxon>
        <taxon>Rhabditida</taxon>
        <taxon>Tylenchina</taxon>
        <taxon>Tylenchomorpha</taxon>
        <taxon>Aphelenchoidea</taxon>
        <taxon>Aphelenchoididae</taxon>
        <taxon>Bursaphelenchus</taxon>
    </lineage>
</organism>
<evidence type="ECO:0000313" key="4">
    <source>
        <dbReference type="Proteomes" id="UP000095284"/>
    </source>
</evidence>
<proteinExistence type="predicted"/>